<dbReference type="RefSeq" id="WP_137195925.1">
    <property type="nucleotide sequence ID" value="NZ_CP039966.1"/>
</dbReference>
<keyword evidence="2" id="KW-0472">Membrane</keyword>
<reference evidence="3 4" key="1">
    <citation type="submission" date="2019-05" db="EMBL/GenBank/DDBJ databases">
        <title>Pseudorhodobacter turbinis sp. nov., isolated from the gut of the Korean turban shell.</title>
        <authorList>
            <person name="Jeong Y.-S."/>
            <person name="Kang W.-R."/>
            <person name="Bae J.-W."/>
        </authorList>
    </citation>
    <scope>NUCLEOTIDE SEQUENCE [LARGE SCALE GENOMIC DNA]</scope>
    <source>
        <strain evidence="3 4">S12M18</strain>
        <plasmid evidence="3 4">unnamed2</plasmid>
    </source>
</reference>
<accession>A0A4P8ELX5</accession>
<evidence type="ECO:0000256" key="1">
    <source>
        <dbReference type="SAM" id="MobiDB-lite"/>
    </source>
</evidence>
<protein>
    <submittedName>
        <fullName evidence="3">O-antigen ligase family protein</fullName>
    </submittedName>
</protein>
<feature type="transmembrane region" description="Helical" evidence="2">
    <location>
        <begin position="222"/>
        <end position="255"/>
    </location>
</feature>
<dbReference type="PANTHER" id="PTHR37422:SF13">
    <property type="entry name" value="LIPOPOLYSACCHARIDE BIOSYNTHESIS PROTEIN PA4999-RELATED"/>
    <property type="match status" value="1"/>
</dbReference>
<evidence type="ECO:0000256" key="2">
    <source>
        <dbReference type="SAM" id="Phobius"/>
    </source>
</evidence>
<dbReference type="InterPro" id="IPR051533">
    <property type="entry name" value="WaaL-like"/>
</dbReference>
<gene>
    <name evidence="3" type="ORF">EOK75_20375</name>
</gene>
<geneLocation type="plasmid" evidence="3 4">
    <name>unnamed2</name>
</geneLocation>
<feature type="transmembrane region" description="Helical" evidence="2">
    <location>
        <begin position="25"/>
        <end position="44"/>
    </location>
</feature>
<dbReference type="AlphaFoldDB" id="A0A4P8ELX5"/>
<keyword evidence="4" id="KW-1185">Reference proteome</keyword>
<organism evidence="3 4">
    <name type="scientific">Pseudorhodobacter turbinis</name>
    <dbReference type="NCBI Taxonomy" id="2500533"/>
    <lineage>
        <taxon>Bacteria</taxon>
        <taxon>Pseudomonadati</taxon>
        <taxon>Pseudomonadota</taxon>
        <taxon>Alphaproteobacteria</taxon>
        <taxon>Rhodobacterales</taxon>
        <taxon>Paracoccaceae</taxon>
        <taxon>Pseudorhodobacter</taxon>
    </lineage>
</organism>
<dbReference type="KEGG" id="pseb:EOK75_20375"/>
<dbReference type="GO" id="GO:0016874">
    <property type="term" value="F:ligase activity"/>
    <property type="evidence" value="ECO:0007669"/>
    <property type="project" value="UniProtKB-KW"/>
</dbReference>
<feature type="transmembrane region" description="Helical" evidence="2">
    <location>
        <begin position="50"/>
        <end position="68"/>
    </location>
</feature>
<feature type="transmembrane region" description="Helical" evidence="2">
    <location>
        <begin position="131"/>
        <end position="149"/>
    </location>
</feature>
<feature type="transmembrane region" description="Helical" evidence="2">
    <location>
        <begin position="101"/>
        <end position="119"/>
    </location>
</feature>
<dbReference type="EMBL" id="CP039966">
    <property type="protein sequence ID" value="QCO58118.1"/>
    <property type="molecule type" value="Genomic_DNA"/>
</dbReference>
<feature type="transmembrane region" description="Helical" evidence="2">
    <location>
        <begin position="356"/>
        <end position="376"/>
    </location>
</feature>
<feature type="compositionally biased region" description="Basic and acidic residues" evidence="1">
    <location>
        <begin position="435"/>
        <end position="450"/>
    </location>
</feature>
<sequence length="466" mass="51964">MVTYDNTARLPANGRAQISTAHERLPMPALLYLLGVALPIGFHLGPIYMSTLRLLLIVIIIPLMINLLSGKYGKIIITDILFILHVLWIGIALLANPPGQFIQQIGSVGVEFLGGYMIGRAYIRDQATFIGMCRALIIIVLCTIPFAVFETLTSRPVIIEFLNKVPGLGYVTNVDYPTRMGLHRVQASFVHPIHYGLFCSVVFSLSLVAMKGRVRDSKRFMYSFLITATGFLALSSGALTAFALQFGLLVWALIFKSYKQRWWLLVGLFALAYVTVDLLSNRSPLQVFMSYATFSPHNAYIRAIQFEWGLANVLGSVEKGILGSPIFGIGMSTWVRPAYMTSGSVDNFWLVITLRYGVPGFLLLAFGYIIGIARIMRRNFEGNERLTLIRRAWVFTFIGLTFTLSTVHVWTNIYSFVFFMFGAGIWLISAVPGGDDDKAARAEPPKEPVGRIRYSRFPQRPAASQA</sequence>
<feature type="transmembrane region" description="Helical" evidence="2">
    <location>
        <begin position="261"/>
        <end position="279"/>
    </location>
</feature>
<dbReference type="PANTHER" id="PTHR37422">
    <property type="entry name" value="TEICHURONIC ACID BIOSYNTHESIS PROTEIN TUAE"/>
    <property type="match status" value="1"/>
</dbReference>
<keyword evidence="2" id="KW-1133">Transmembrane helix</keyword>
<keyword evidence="3" id="KW-0614">Plasmid</keyword>
<keyword evidence="3" id="KW-0436">Ligase</keyword>
<feature type="transmembrane region" description="Helical" evidence="2">
    <location>
        <begin position="75"/>
        <end position="95"/>
    </location>
</feature>
<feature type="transmembrane region" description="Helical" evidence="2">
    <location>
        <begin position="388"/>
        <end position="407"/>
    </location>
</feature>
<feature type="region of interest" description="Disordered" evidence="1">
    <location>
        <begin position="435"/>
        <end position="466"/>
    </location>
</feature>
<proteinExistence type="predicted"/>
<feature type="transmembrane region" description="Helical" evidence="2">
    <location>
        <begin position="193"/>
        <end position="210"/>
    </location>
</feature>
<name>A0A4P8ELX5_9RHOB</name>
<dbReference type="Proteomes" id="UP000298631">
    <property type="component" value="Plasmid unnamed2"/>
</dbReference>
<evidence type="ECO:0000313" key="3">
    <source>
        <dbReference type="EMBL" id="QCO58118.1"/>
    </source>
</evidence>
<evidence type="ECO:0000313" key="4">
    <source>
        <dbReference type="Proteomes" id="UP000298631"/>
    </source>
</evidence>
<keyword evidence="2" id="KW-0812">Transmembrane</keyword>
<dbReference type="OrthoDB" id="264250at2"/>